<dbReference type="GO" id="GO:0004352">
    <property type="term" value="F:glutamate dehydrogenase (NAD+) activity"/>
    <property type="evidence" value="ECO:0007669"/>
    <property type="project" value="TreeGrafter"/>
</dbReference>
<feature type="site" description="Important for catalysis" evidence="7">
    <location>
        <position position="145"/>
    </location>
</feature>
<feature type="binding site" evidence="6">
    <location>
        <position position="69"/>
    </location>
    <ligand>
        <name>substrate</name>
    </ligand>
</feature>
<dbReference type="FunFam" id="3.40.50.10860:FF:000003">
    <property type="entry name" value="Glutamate dehydrogenase"/>
    <property type="match status" value="1"/>
</dbReference>
<feature type="active site" description="Proton donor" evidence="5">
    <location>
        <position position="105"/>
    </location>
</feature>
<keyword evidence="11" id="KW-1185">Reference proteome</keyword>
<reference evidence="10 11" key="1">
    <citation type="submission" date="2011-08" db="EMBL/GenBank/DDBJ databases">
        <title>The Genome Sequence of Johnsonella ignava ATCC 51276.</title>
        <authorList>
            <consortium name="The Broad Institute Genome Sequencing Platform"/>
            <person name="Earl A."/>
            <person name="Ward D."/>
            <person name="Feldgarden M."/>
            <person name="Gevers D."/>
            <person name="Izard J."/>
            <person name="Blanton J.M."/>
            <person name="Baranova O.V."/>
            <person name="Dewhirst F.E."/>
            <person name="Young S.K."/>
            <person name="Zeng Q."/>
            <person name="Gargeya S."/>
            <person name="Fitzgerald M."/>
            <person name="Haas B."/>
            <person name="Abouelleil A."/>
            <person name="Alvarado L."/>
            <person name="Arachchi H.M."/>
            <person name="Berlin A."/>
            <person name="Brown A."/>
            <person name="Chapman S.B."/>
            <person name="Chen Z."/>
            <person name="Dunbar C."/>
            <person name="Freedman E."/>
            <person name="Gearin G."/>
            <person name="Gellesch M."/>
            <person name="Goldberg J."/>
            <person name="Griggs A."/>
            <person name="Gujja S."/>
            <person name="Heiman D."/>
            <person name="Howarth C."/>
            <person name="Larson L."/>
            <person name="Lui A."/>
            <person name="MacDonald P.J.P."/>
            <person name="Montmayeur A."/>
            <person name="Murphy C."/>
            <person name="Neiman D."/>
            <person name="Pearson M."/>
            <person name="Priest M."/>
            <person name="Roberts A."/>
            <person name="Saif S."/>
            <person name="Shea T."/>
            <person name="Shenoy N."/>
            <person name="Sisk P."/>
            <person name="Stolte C."/>
            <person name="Sykes S."/>
            <person name="Wortman J."/>
            <person name="Nusbaum C."/>
            <person name="Birren B."/>
        </authorList>
    </citation>
    <scope>NUCLEOTIDE SEQUENCE [LARGE SCALE GENOMIC DNA]</scope>
    <source>
        <strain evidence="10 11">ATCC 51276</strain>
    </source>
</reference>
<dbReference type="Gene3D" id="3.40.50.720">
    <property type="entry name" value="NAD(P)-binding Rossmann-like Domain"/>
    <property type="match status" value="1"/>
</dbReference>
<sequence length="417" mass="45480">MSKYNPYDNVIKTIEEVATLLKYKPSEYEMLKHPERELKVSFPVTMDDGTLKVFEGFRVQHSTIRGPGKGGVRFHQDVNADEVRALSAWMTFKCAVANIPYGGAKGGVVCDPMKLSDSELNRITRAFTNGIAPIIGPERDIPAPDVGSNPQTMAWMMDAFSKLKGYTVNGVVTGKPVTLGGSLGRGDATGRGVSFTVNNIFAKLNIPLKGTTAVVQGMGNVGSVSARLIHESGMKVIAVSDVSGAIYKEDGLNIPEILEYLSKDKRNLLDGYKGEGLKRISNEELLELDTTLLIPAALENQINDGNADRIKAKVVVEAANGPCTVEADEILKKKGVVVVPDILANAGGVIVSYFEWVQNIQRLAWTEERVNTELKHLIDLAFENVWNSAKEYDVALRKGAYIVAIKRIVDSMKLRGV</sequence>
<protein>
    <recommendedName>
        <fullName evidence="2 4">Glutamate dehydrogenase</fullName>
    </recommendedName>
</protein>
<dbReference type="EMBL" id="ACZL01000031">
    <property type="protein sequence ID" value="EHI54963.1"/>
    <property type="molecule type" value="Genomic_DNA"/>
</dbReference>
<dbReference type="Pfam" id="PF00208">
    <property type="entry name" value="ELFV_dehydrog"/>
    <property type="match status" value="1"/>
</dbReference>
<dbReference type="InterPro" id="IPR014362">
    <property type="entry name" value="Glu_DH"/>
</dbReference>
<dbReference type="Gene3D" id="3.40.50.10860">
    <property type="entry name" value="Leucine Dehydrogenase, chain A, domain 1"/>
    <property type="match status" value="1"/>
</dbReference>
<feature type="domain" description="Glutamate/phenylalanine/leucine/valine/L-tryptophan dehydrogenase C-terminal" evidence="9">
    <location>
        <begin position="182"/>
        <end position="416"/>
    </location>
</feature>
<evidence type="ECO:0000256" key="4">
    <source>
        <dbReference type="PIRNR" id="PIRNR000185"/>
    </source>
</evidence>
<dbReference type="InterPro" id="IPR006095">
    <property type="entry name" value="Glu/Leu/Phe/Val/Trp_DH"/>
</dbReference>
<dbReference type="eggNOG" id="COG0334">
    <property type="taxonomic scope" value="Bacteria"/>
</dbReference>
<feature type="binding site" evidence="6">
    <location>
        <position position="220"/>
    </location>
    <ligand>
        <name>NAD(+)</name>
        <dbReference type="ChEBI" id="CHEBI:57540"/>
    </ligand>
</feature>
<dbReference type="InterPro" id="IPR033524">
    <property type="entry name" value="Glu/Leu/Phe/Val_DH_AS"/>
</dbReference>
<evidence type="ECO:0000256" key="6">
    <source>
        <dbReference type="PIRSR" id="PIRSR000185-2"/>
    </source>
</evidence>
<organism evidence="10 11">
    <name type="scientific">Johnsonella ignava ATCC 51276</name>
    <dbReference type="NCBI Taxonomy" id="679200"/>
    <lineage>
        <taxon>Bacteria</taxon>
        <taxon>Bacillati</taxon>
        <taxon>Bacillota</taxon>
        <taxon>Clostridia</taxon>
        <taxon>Lachnospirales</taxon>
        <taxon>Lachnospiraceae</taxon>
        <taxon>Johnsonella</taxon>
    </lineage>
</organism>
<proteinExistence type="inferred from homology"/>
<keyword evidence="3 4" id="KW-0560">Oxidoreductase</keyword>
<evidence type="ECO:0000256" key="2">
    <source>
        <dbReference type="ARBA" id="ARBA00012896"/>
    </source>
</evidence>
<dbReference type="PANTHER" id="PTHR11606:SF13">
    <property type="entry name" value="GLUTAMATE DEHYDROGENASE 1, MITOCHONDRIAL"/>
    <property type="match status" value="1"/>
</dbReference>
<dbReference type="InterPro" id="IPR036291">
    <property type="entry name" value="NAD(P)-bd_dom_sf"/>
</dbReference>
<dbReference type="InterPro" id="IPR046346">
    <property type="entry name" value="Aminoacid_DH-like_N_sf"/>
</dbReference>
<dbReference type="SMART" id="SM00839">
    <property type="entry name" value="ELFV_dehydrog"/>
    <property type="match status" value="1"/>
</dbReference>
<evidence type="ECO:0000259" key="9">
    <source>
        <dbReference type="SMART" id="SM00839"/>
    </source>
</evidence>
<evidence type="ECO:0000256" key="8">
    <source>
        <dbReference type="RuleBase" id="RU004417"/>
    </source>
</evidence>
<dbReference type="RefSeq" id="WP_005541601.1">
    <property type="nucleotide sequence ID" value="NZ_JH378836.1"/>
</dbReference>
<dbReference type="STRING" id="679200.HMPREF9333_01810"/>
<feature type="binding site" evidence="6">
    <location>
        <position position="189"/>
    </location>
    <ligand>
        <name>NAD(+)</name>
        <dbReference type="ChEBI" id="CHEBI:57540"/>
    </ligand>
</feature>
<evidence type="ECO:0000313" key="10">
    <source>
        <dbReference type="EMBL" id="EHI54963.1"/>
    </source>
</evidence>
<dbReference type="CDD" id="cd01076">
    <property type="entry name" value="NAD_bind_1_Glu_DH"/>
    <property type="match status" value="1"/>
</dbReference>
<dbReference type="SUPFAM" id="SSF51735">
    <property type="entry name" value="NAD(P)-binding Rossmann-fold domains"/>
    <property type="match status" value="1"/>
</dbReference>
<dbReference type="AlphaFoldDB" id="G5GJS0"/>
<evidence type="ECO:0000256" key="1">
    <source>
        <dbReference type="ARBA" id="ARBA00006382"/>
    </source>
</evidence>
<dbReference type="InterPro" id="IPR006097">
    <property type="entry name" value="Glu/Leu/Phe/Val/Trp_DH_dimer"/>
</dbReference>
<keyword evidence="6" id="KW-0520">NAD</keyword>
<evidence type="ECO:0000313" key="11">
    <source>
        <dbReference type="Proteomes" id="UP000003011"/>
    </source>
</evidence>
<feature type="binding site" evidence="6">
    <location>
        <position position="352"/>
    </location>
    <ligand>
        <name>substrate</name>
    </ligand>
</feature>
<dbReference type="Pfam" id="PF02812">
    <property type="entry name" value="ELFV_dehydrog_N"/>
    <property type="match status" value="1"/>
</dbReference>
<evidence type="ECO:0000256" key="7">
    <source>
        <dbReference type="PIRSR" id="PIRSR000185-3"/>
    </source>
</evidence>
<dbReference type="InterPro" id="IPR006096">
    <property type="entry name" value="Glu/Leu/Phe/Val/Trp_DH_C"/>
</dbReference>
<dbReference type="OrthoDB" id="9803297at2"/>
<feature type="binding site" evidence="6">
    <location>
        <position position="93"/>
    </location>
    <ligand>
        <name>substrate</name>
    </ligand>
</feature>
<dbReference type="GO" id="GO:0006538">
    <property type="term" value="P:L-glutamate catabolic process"/>
    <property type="evidence" value="ECO:0007669"/>
    <property type="project" value="TreeGrafter"/>
</dbReference>
<dbReference type="PROSITE" id="PS00074">
    <property type="entry name" value="GLFV_DEHYDROGENASE"/>
    <property type="match status" value="1"/>
</dbReference>
<dbReference type="GO" id="GO:0000166">
    <property type="term" value="F:nucleotide binding"/>
    <property type="evidence" value="ECO:0007669"/>
    <property type="project" value="UniProtKB-KW"/>
</dbReference>
<evidence type="ECO:0000256" key="5">
    <source>
        <dbReference type="PIRSR" id="PIRSR000185-1"/>
    </source>
</evidence>
<evidence type="ECO:0000256" key="3">
    <source>
        <dbReference type="ARBA" id="ARBA00023002"/>
    </source>
</evidence>
<dbReference type="PRINTS" id="PR00082">
    <property type="entry name" value="GLFDHDRGNASE"/>
</dbReference>
<dbReference type="PIRSF" id="PIRSF000185">
    <property type="entry name" value="Glu_DH"/>
    <property type="match status" value="1"/>
</dbReference>
<accession>G5GJS0</accession>
<dbReference type="SUPFAM" id="SSF53223">
    <property type="entry name" value="Aminoacid dehydrogenase-like, N-terminal domain"/>
    <property type="match status" value="1"/>
</dbReference>
<comment type="similarity">
    <text evidence="1 4 8">Belongs to the Glu/Leu/Phe/Val dehydrogenases family.</text>
</comment>
<dbReference type="InterPro" id="IPR033922">
    <property type="entry name" value="NAD_bind_Glu_DH"/>
</dbReference>
<dbReference type="Proteomes" id="UP000003011">
    <property type="component" value="Unassembled WGS sequence"/>
</dbReference>
<dbReference type="HOGENOM" id="CLU_025763_1_2_9"/>
<keyword evidence="6" id="KW-0547">Nucleotide-binding</keyword>
<gene>
    <name evidence="10" type="ORF">HMPREF9333_01810</name>
</gene>
<dbReference type="PATRIC" id="fig|679200.3.peg.1914"/>
<comment type="caution">
    <text evidence="10">The sequence shown here is derived from an EMBL/GenBank/DDBJ whole genome shotgun (WGS) entry which is preliminary data.</text>
</comment>
<dbReference type="PANTHER" id="PTHR11606">
    <property type="entry name" value="GLUTAMATE DEHYDROGENASE"/>
    <property type="match status" value="1"/>
</dbReference>
<name>G5GJS0_9FIRM</name>